<reference evidence="1 2" key="2">
    <citation type="submission" date="2018-11" db="EMBL/GenBank/DDBJ databases">
        <authorList>
            <consortium name="Pathogen Informatics"/>
        </authorList>
    </citation>
    <scope>NUCLEOTIDE SEQUENCE [LARGE SCALE GENOMIC DNA]</scope>
</reference>
<dbReference type="PANTHER" id="PTHR36944">
    <property type="entry name" value="PROTEIN CBG02791-RELATED"/>
    <property type="match status" value="1"/>
</dbReference>
<dbReference type="Proteomes" id="UP000267096">
    <property type="component" value="Unassembled WGS sequence"/>
</dbReference>
<gene>
    <name evidence="1" type="ORF">ASIM_LOCUS10182</name>
</gene>
<dbReference type="WBParaSite" id="ASIM_0001062401-mRNA-1">
    <property type="protein sequence ID" value="ASIM_0001062401-mRNA-1"/>
    <property type="gene ID" value="ASIM_0001062401"/>
</dbReference>
<protein>
    <submittedName>
        <fullName evidence="3">Chondroitin proteoglycan 4 domain-containing protein</fullName>
    </submittedName>
</protein>
<dbReference type="EMBL" id="UYRR01030987">
    <property type="protein sequence ID" value="VDK42484.1"/>
    <property type="molecule type" value="Genomic_DNA"/>
</dbReference>
<organism evidence="3">
    <name type="scientific">Anisakis simplex</name>
    <name type="common">Herring worm</name>
    <dbReference type="NCBI Taxonomy" id="6269"/>
    <lineage>
        <taxon>Eukaryota</taxon>
        <taxon>Metazoa</taxon>
        <taxon>Ecdysozoa</taxon>
        <taxon>Nematoda</taxon>
        <taxon>Chromadorea</taxon>
        <taxon>Rhabditida</taxon>
        <taxon>Spirurina</taxon>
        <taxon>Ascaridomorpha</taxon>
        <taxon>Ascaridoidea</taxon>
        <taxon>Anisakidae</taxon>
        <taxon>Anisakis</taxon>
        <taxon>Anisakis simplex complex</taxon>
    </lineage>
</organism>
<dbReference type="AlphaFoldDB" id="A0A0M3JRS5"/>
<evidence type="ECO:0000313" key="1">
    <source>
        <dbReference type="EMBL" id="VDK42484.1"/>
    </source>
</evidence>
<name>A0A0M3JRS5_ANISI</name>
<dbReference type="PANTHER" id="PTHR36944:SF2">
    <property type="entry name" value="CPG4 DOMAIN-CONTAINING PROTEIN"/>
    <property type="match status" value="1"/>
</dbReference>
<reference evidence="3" key="1">
    <citation type="submission" date="2016-04" db="UniProtKB">
        <authorList>
            <consortium name="WormBaseParasite"/>
        </authorList>
    </citation>
    <scope>IDENTIFICATION</scope>
</reference>
<proteinExistence type="predicted"/>
<sequence>MDFRMNITDFYDFPLHPVLLTRNGYMRYCNISDRRTQCYIDDCYDQSADRVFSPSNFLCNFKREHFLEARECLEKTEPLTFLKCDHSCHMEALKSVEKQERATLGKVFTRNEMSNYERELDLLCTFQACFRECEQEIIVESCEDDKAELALTLISQYIRWHASDLYDWHILSETMQHFPSSCQRLVLSQPDADPVIRIMNAVQ</sequence>
<evidence type="ECO:0000313" key="2">
    <source>
        <dbReference type="Proteomes" id="UP000267096"/>
    </source>
</evidence>
<evidence type="ECO:0000313" key="3">
    <source>
        <dbReference type="WBParaSite" id="ASIM_0001062401-mRNA-1"/>
    </source>
</evidence>
<keyword evidence="2" id="KW-1185">Reference proteome</keyword>
<accession>A0A0M3JRS5</accession>
<dbReference type="OrthoDB" id="5810444at2759"/>